<dbReference type="OrthoDB" id="6596534at2759"/>
<proteinExistence type="predicted"/>
<evidence type="ECO:0000313" key="2">
    <source>
        <dbReference type="Proteomes" id="UP001154329"/>
    </source>
</evidence>
<organism evidence="1 2">
    <name type="scientific">Aphis gossypii</name>
    <name type="common">Cotton aphid</name>
    <dbReference type="NCBI Taxonomy" id="80765"/>
    <lineage>
        <taxon>Eukaryota</taxon>
        <taxon>Metazoa</taxon>
        <taxon>Ecdysozoa</taxon>
        <taxon>Arthropoda</taxon>
        <taxon>Hexapoda</taxon>
        <taxon>Insecta</taxon>
        <taxon>Pterygota</taxon>
        <taxon>Neoptera</taxon>
        <taxon>Paraneoptera</taxon>
        <taxon>Hemiptera</taxon>
        <taxon>Sternorrhyncha</taxon>
        <taxon>Aphidomorpha</taxon>
        <taxon>Aphidoidea</taxon>
        <taxon>Aphididae</taxon>
        <taxon>Aphidini</taxon>
        <taxon>Aphis</taxon>
        <taxon>Aphis</taxon>
    </lineage>
</organism>
<accession>A0A9P0JDB6</accession>
<reference evidence="1" key="2">
    <citation type="submission" date="2022-10" db="EMBL/GenBank/DDBJ databases">
        <authorList>
            <consortium name="ENA_rothamsted_submissions"/>
            <consortium name="culmorum"/>
            <person name="King R."/>
        </authorList>
    </citation>
    <scope>NUCLEOTIDE SEQUENCE</scope>
</reference>
<sequence length="160" mass="17707">MANWQGALVNASLEALTTYFDGLEVELSRLPIALVHGSIVGACSVLGGLFGGRYGLAIGGLIGHQINNYLIPTIRNVGNMLRELTTNQLQNLFDLLIIGIQTTVSNVLGQIVNRNIHLTDLLNRFGRNTEVQMNMIETLISFFNSIHSNYTYTYRQVNPQ</sequence>
<name>A0A9P0JDB6_APHGO</name>
<dbReference type="EMBL" id="OU899037">
    <property type="protein sequence ID" value="CAH1737374.1"/>
    <property type="molecule type" value="Genomic_DNA"/>
</dbReference>
<reference evidence="1" key="1">
    <citation type="submission" date="2022-02" db="EMBL/GenBank/DDBJ databases">
        <authorList>
            <person name="King R."/>
        </authorList>
    </citation>
    <scope>NUCLEOTIDE SEQUENCE</scope>
</reference>
<evidence type="ECO:0000313" key="1">
    <source>
        <dbReference type="EMBL" id="CAH1737374.1"/>
    </source>
</evidence>
<gene>
    <name evidence="1" type="ORF">APHIGO_LOCUS10926</name>
</gene>
<dbReference type="Proteomes" id="UP001154329">
    <property type="component" value="Chromosome 4"/>
</dbReference>
<protein>
    <submittedName>
        <fullName evidence="1">Uncharacterized protein</fullName>
    </submittedName>
</protein>
<keyword evidence="2" id="KW-1185">Reference proteome</keyword>
<dbReference type="AlphaFoldDB" id="A0A9P0JDB6"/>